<dbReference type="SUPFAM" id="SSF53067">
    <property type="entry name" value="Actin-like ATPase domain"/>
    <property type="match status" value="1"/>
</dbReference>
<dbReference type="EMBL" id="NBXB01000011">
    <property type="protein sequence ID" value="RFA16404.1"/>
    <property type="molecule type" value="Genomic_DNA"/>
</dbReference>
<name>A0A3E0W216_9MICO</name>
<dbReference type="InterPro" id="IPR043129">
    <property type="entry name" value="ATPase_NBD"/>
</dbReference>
<reference evidence="2 3" key="1">
    <citation type="submission" date="2017-04" db="EMBL/GenBank/DDBJ databases">
        <title>Comparative genome analysis of Subtercola boreus.</title>
        <authorList>
            <person name="Cho Y.-J."/>
            <person name="Cho A."/>
            <person name="Kim O.-S."/>
            <person name="Lee J.-I."/>
        </authorList>
    </citation>
    <scope>NUCLEOTIDE SEQUENCE [LARGE SCALE GENOMIC DNA]</scope>
    <source>
        <strain evidence="2 3">P27479</strain>
    </source>
</reference>
<gene>
    <name evidence="2" type="ORF">B7R22_02640</name>
</gene>
<evidence type="ECO:0008006" key="4">
    <source>
        <dbReference type="Google" id="ProtNLM"/>
    </source>
</evidence>
<organism evidence="2 3">
    <name type="scientific">Subtercola boreus</name>
    <dbReference type="NCBI Taxonomy" id="120213"/>
    <lineage>
        <taxon>Bacteria</taxon>
        <taxon>Bacillati</taxon>
        <taxon>Actinomycetota</taxon>
        <taxon>Actinomycetes</taxon>
        <taxon>Micrococcales</taxon>
        <taxon>Microbacteriaceae</taxon>
        <taxon>Subtercola</taxon>
    </lineage>
</organism>
<comment type="similarity">
    <text evidence="1">Belongs to the ROK (NagC/XylR) family.</text>
</comment>
<dbReference type="InterPro" id="IPR000600">
    <property type="entry name" value="ROK"/>
</dbReference>
<accession>A0A3E0W216</accession>
<dbReference type="PANTHER" id="PTHR18964">
    <property type="entry name" value="ROK (REPRESSOR, ORF, KINASE) FAMILY"/>
    <property type="match status" value="1"/>
</dbReference>
<dbReference type="Pfam" id="PF00480">
    <property type="entry name" value="ROK"/>
    <property type="match status" value="1"/>
</dbReference>
<protein>
    <recommendedName>
        <fullName evidence="4">Glucokinase</fullName>
    </recommendedName>
</protein>
<sequence length="325" mass="33443">MNDDAPLPLADEAPSEQHDGGALRLANVADIGGSHITAAVVGMRGSSARVVTSAGADTDPHGAGTEILDIWASACREAVAQAGGDARADAAWAIAMPDPFDYERGVGTFENVAKFENLSGVDIRGELAARLGAEPSAVRFVHDASAYGIGEWMFGAASGHDRAVCITLGTGVGSTFLDHGTPIRHRADVPTNGTAHLLEVDGGPLEDTVSTRAIVAAFARQTGETTSVKDIAGRMRAGDATATRVLEHASFALGRCLGPWLATFEASVLVAGGSISRSWDLFEPGFRAGVAEANPAYAATLELAASRLLDDAPLLGAAAWLTRSA</sequence>
<dbReference type="Gene3D" id="3.30.420.40">
    <property type="match status" value="2"/>
</dbReference>
<dbReference type="Proteomes" id="UP000256541">
    <property type="component" value="Unassembled WGS sequence"/>
</dbReference>
<evidence type="ECO:0000313" key="3">
    <source>
        <dbReference type="Proteomes" id="UP000256541"/>
    </source>
</evidence>
<evidence type="ECO:0000256" key="1">
    <source>
        <dbReference type="ARBA" id="ARBA00006479"/>
    </source>
</evidence>
<proteinExistence type="inferred from homology"/>
<evidence type="ECO:0000313" key="2">
    <source>
        <dbReference type="EMBL" id="RFA16404.1"/>
    </source>
</evidence>
<dbReference type="AlphaFoldDB" id="A0A3E0W216"/>
<dbReference type="PANTHER" id="PTHR18964:SF169">
    <property type="entry name" value="N-ACETYLMANNOSAMINE KINASE"/>
    <property type="match status" value="1"/>
</dbReference>
<comment type="caution">
    <text evidence="2">The sequence shown here is derived from an EMBL/GenBank/DDBJ whole genome shotgun (WGS) entry which is preliminary data.</text>
</comment>
<dbReference type="OrthoDB" id="49666at2"/>
<dbReference type="RefSeq" id="WP_116410268.1">
    <property type="nucleotide sequence ID" value="NZ_NBXB01000011.1"/>
</dbReference>